<keyword evidence="4" id="KW-0812">Transmembrane</keyword>
<evidence type="ECO:0000256" key="5">
    <source>
        <dbReference type="SAM" id="SignalP"/>
    </source>
</evidence>
<dbReference type="AlphaFoldDB" id="A0A0S2I4D7"/>
<dbReference type="Proteomes" id="UP000064893">
    <property type="component" value="Chromosome"/>
</dbReference>
<dbReference type="EMBL" id="CP013118">
    <property type="protein sequence ID" value="ALO17182.1"/>
    <property type="molecule type" value="Genomic_DNA"/>
</dbReference>
<organism evidence="6 7">
    <name type="scientific">Salinivirga cyanobacteriivorans</name>
    <dbReference type="NCBI Taxonomy" id="1307839"/>
    <lineage>
        <taxon>Bacteria</taxon>
        <taxon>Pseudomonadati</taxon>
        <taxon>Bacteroidota</taxon>
        <taxon>Bacteroidia</taxon>
        <taxon>Bacteroidales</taxon>
        <taxon>Salinivirgaceae</taxon>
        <taxon>Salinivirga</taxon>
    </lineage>
</organism>
<dbReference type="InterPro" id="IPR036249">
    <property type="entry name" value="Thioredoxin-like_sf"/>
</dbReference>
<dbReference type="CDD" id="cd02968">
    <property type="entry name" value="SCO"/>
    <property type="match status" value="1"/>
</dbReference>
<dbReference type="Gene3D" id="3.40.30.10">
    <property type="entry name" value="Glutaredoxin"/>
    <property type="match status" value="1"/>
</dbReference>
<reference evidence="6 7" key="1">
    <citation type="submission" date="2015-11" db="EMBL/GenBank/DDBJ databases">
        <title>Description and complete genome sequence of a novel strain predominating in hypersaline microbial mats and representing a new family of the Bacteriodetes phylum.</title>
        <authorList>
            <person name="Spring S."/>
            <person name="Bunk B."/>
            <person name="Sproer C."/>
            <person name="Klenk H.-P."/>
        </authorList>
    </citation>
    <scope>NUCLEOTIDE SEQUENCE [LARGE SCALE GENOMIC DNA]</scope>
    <source>
        <strain evidence="6 7">L21-Spi-D4</strain>
    </source>
</reference>
<feature type="binding site" evidence="2">
    <location>
        <position position="76"/>
    </location>
    <ligand>
        <name>Cu cation</name>
        <dbReference type="ChEBI" id="CHEBI:23378"/>
    </ligand>
</feature>
<dbReference type="STRING" id="1307839.L21SP5_03574"/>
<evidence type="ECO:0000256" key="4">
    <source>
        <dbReference type="SAM" id="Phobius"/>
    </source>
</evidence>
<feature type="chain" id="PRO_5006599497" description="BsSco" evidence="5">
    <location>
        <begin position="21"/>
        <end position="257"/>
    </location>
</feature>
<keyword evidence="3" id="KW-1015">Disulfide bond</keyword>
<evidence type="ECO:0000313" key="6">
    <source>
        <dbReference type="EMBL" id="ALO17182.1"/>
    </source>
</evidence>
<evidence type="ECO:0000256" key="3">
    <source>
        <dbReference type="PIRSR" id="PIRSR603782-2"/>
    </source>
</evidence>
<dbReference type="PANTHER" id="PTHR12151:SF8">
    <property type="entry name" value="THIOREDOXIN DOMAIN-CONTAINING PROTEIN"/>
    <property type="match status" value="1"/>
</dbReference>
<keyword evidence="2" id="KW-0479">Metal-binding</keyword>
<accession>A0A0S2I4D7</accession>
<dbReference type="SUPFAM" id="SSF52833">
    <property type="entry name" value="Thioredoxin-like"/>
    <property type="match status" value="1"/>
</dbReference>
<protein>
    <recommendedName>
        <fullName evidence="8">BsSco</fullName>
    </recommendedName>
</protein>
<feature type="transmembrane region" description="Helical" evidence="4">
    <location>
        <begin position="230"/>
        <end position="248"/>
    </location>
</feature>
<dbReference type="GO" id="GO:0046872">
    <property type="term" value="F:metal ion binding"/>
    <property type="evidence" value="ECO:0007669"/>
    <property type="project" value="UniProtKB-KW"/>
</dbReference>
<evidence type="ECO:0008006" key="8">
    <source>
        <dbReference type="Google" id="ProtNLM"/>
    </source>
</evidence>
<gene>
    <name evidence="6" type="ORF">L21SP5_03574</name>
</gene>
<keyword evidence="2" id="KW-0186">Copper</keyword>
<name>A0A0S2I4D7_9BACT</name>
<feature type="disulfide bond" description="Redox-active" evidence="3">
    <location>
        <begin position="72"/>
        <end position="76"/>
    </location>
</feature>
<comment type="similarity">
    <text evidence="1">Belongs to the SCO1/2 family.</text>
</comment>
<evidence type="ECO:0000256" key="1">
    <source>
        <dbReference type="ARBA" id="ARBA00010996"/>
    </source>
</evidence>
<dbReference type="InterPro" id="IPR003782">
    <property type="entry name" value="SCO1/SenC"/>
</dbReference>
<dbReference type="OrthoDB" id="9811998at2"/>
<feature type="binding site" evidence="2">
    <location>
        <position position="72"/>
    </location>
    <ligand>
        <name>Cu cation</name>
        <dbReference type="ChEBI" id="CHEBI:23378"/>
    </ligand>
</feature>
<evidence type="ECO:0000256" key="2">
    <source>
        <dbReference type="PIRSR" id="PIRSR603782-1"/>
    </source>
</evidence>
<keyword evidence="5" id="KW-0732">Signal</keyword>
<keyword evidence="4" id="KW-1133">Transmembrane helix</keyword>
<sequence precursor="true">MKYLILVVSVSLLLMGKTSAQDEKVNIEVGIIEHLGDTIPMELEFLNEQNDTVTLGQLIDKPTVFSFVYFDCPGLCSPLLDGVADVVSKTDLQIGKDYDVITISFNTKDTPAKAKEKKKNFVQKIGEEHRDAWKYLTGEQENIKTITDAVGFKYKPQGVDFAHPSAIIIVSPEGKITRYLYGIDFLPFDLKMAVNEAQKGIERPTINKVLQYCFSYDPKSQGYTLQITRVMGIFIIFLAVLTFGILLIRRKKSDKKS</sequence>
<dbReference type="Pfam" id="PF02630">
    <property type="entry name" value="SCO1-SenC"/>
    <property type="match status" value="1"/>
</dbReference>
<keyword evidence="4" id="KW-0472">Membrane</keyword>
<proteinExistence type="inferred from homology"/>
<evidence type="ECO:0000313" key="7">
    <source>
        <dbReference type="Proteomes" id="UP000064893"/>
    </source>
</evidence>
<dbReference type="KEGG" id="blq:L21SP5_03574"/>
<dbReference type="RefSeq" id="WP_057954498.1">
    <property type="nucleotide sequence ID" value="NZ_CP013118.1"/>
</dbReference>
<feature type="binding site" evidence="2">
    <location>
        <position position="163"/>
    </location>
    <ligand>
        <name>Cu cation</name>
        <dbReference type="ChEBI" id="CHEBI:23378"/>
    </ligand>
</feature>
<keyword evidence="7" id="KW-1185">Reference proteome</keyword>
<dbReference type="PANTHER" id="PTHR12151">
    <property type="entry name" value="ELECTRON TRANSPORT PROTIN SCO1/SENC FAMILY MEMBER"/>
    <property type="match status" value="1"/>
</dbReference>
<feature type="signal peptide" evidence="5">
    <location>
        <begin position="1"/>
        <end position="20"/>
    </location>
</feature>